<dbReference type="PANTHER" id="PTHR43346">
    <property type="entry name" value="LIGAND BINDING DOMAIN PROTEIN, PUTATIVE (AFU_ORTHOLOGUE AFUA_6G14370)-RELATED"/>
    <property type="match status" value="1"/>
</dbReference>
<protein>
    <submittedName>
        <fullName evidence="2">Cupin domain-containing protein</fullName>
    </submittedName>
</protein>
<gene>
    <name evidence="2" type="ORF">MUN79_19680</name>
</gene>
<dbReference type="InterPro" id="IPR011051">
    <property type="entry name" value="RmlC_Cupin_sf"/>
</dbReference>
<dbReference type="Proteomes" id="UP000831796">
    <property type="component" value="Chromosome"/>
</dbReference>
<dbReference type="EMBL" id="CP095046">
    <property type="protein sequence ID" value="UOQ70885.1"/>
    <property type="molecule type" value="Genomic_DNA"/>
</dbReference>
<sequence length="90" mass="9864">MKTATLSIIQERMPAGTSEVSHYHQRAHQFFFVLAGTATLVVNGVTHHLQAQQGLEVPPLTPHQLRNESAADLVFTVTSQPPSHGDRILV</sequence>
<dbReference type="RefSeq" id="WP_244674298.1">
    <property type="nucleotide sequence ID" value="NZ_CP095046.1"/>
</dbReference>
<dbReference type="KEGG" id="hcu:MUN79_19680"/>
<dbReference type="SUPFAM" id="SSF51182">
    <property type="entry name" value="RmlC-like cupins"/>
    <property type="match status" value="1"/>
</dbReference>
<proteinExistence type="predicted"/>
<dbReference type="Pfam" id="PF07883">
    <property type="entry name" value="Cupin_2"/>
    <property type="match status" value="1"/>
</dbReference>
<organism evidence="2 3">
    <name type="scientific">Hymenobacter cellulosilyticus</name>
    <dbReference type="NCBI Taxonomy" id="2932248"/>
    <lineage>
        <taxon>Bacteria</taxon>
        <taxon>Pseudomonadati</taxon>
        <taxon>Bacteroidota</taxon>
        <taxon>Cytophagia</taxon>
        <taxon>Cytophagales</taxon>
        <taxon>Hymenobacteraceae</taxon>
        <taxon>Hymenobacter</taxon>
    </lineage>
</organism>
<feature type="domain" description="Cupin type-2" evidence="1">
    <location>
        <begin position="12"/>
        <end position="77"/>
    </location>
</feature>
<dbReference type="InterPro" id="IPR013096">
    <property type="entry name" value="Cupin_2"/>
</dbReference>
<keyword evidence="3" id="KW-1185">Reference proteome</keyword>
<dbReference type="PANTHER" id="PTHR43346:SF1">
    <property type="entry name" value="QUERCETIN 2,3-DIOXYGENASE-RELATED"/>
    <property type="match status" value="1"/>
</dbReference>
<evidence type="ECO:0000313" key="3">
    <source>
        <dbReference type="Proteomes" id="UP000831796"/>
    </source>
</evidence>
<evidence type="ECO:0000259" key="1">
    <source>
        <dbReference type="Pfam" id="PF07883"/>
    </source>
</evidence>
<reference evidence="2" key="1">
    <citation type="submission" date="2022-04" db="EMBL/GenBank/DDBJ databases">
        <title>Hymenobacter sp. isolated from the air.</title>
        <authorList>
            <person name="Won M."/>
            <person name="Lee C.-M."/>
            <person name="Woen H.-Y."/>
            <person name="Kwon S.-W."/>
        </authorList>
    </citation>
    <scope>NUCLEOTIDE SEQUENCE</scope>
    <source>
        <strain evidence="2">5116S-3</strain>
    </source>
</reference>
<evidence type="ECO:0000313" key="2">
    <source>
        <dbReference type="EMBL" id="UOQ70885.1"/>
    </source>
</evidence>
<dbReference type="InterPro" id="IPR014710">
    <property type="entry name" value="RmlC-like_jellyroll"/>
</dbReference>
<accession>A0A8T9Q1I8</accession>
<dbReference type="Gene3D" id="2.60.120.10">
    <property type="entry name" value="Jelly Rolls"/>
    <property type="match status" value="1"/>
</dbReference>
<name>A0A8T9Q1I8_9BACT</name>
<dbReference type="InterPro" id="IPR052538">
    <property type="entry name" value="Flavonoid_dioxygenase-like"/>
</dbReference>
<dbReference type="AlphaFoldDB" id="A0A8T9Q1I8"/>